<reference evidence="1" key="2">
    <citation type="journal article" date="2008" name="Genome Biol.">
        <title>Improved genome assembly and evidence-based global gene model set for the chordate Ciona intestinalis: new insight into intron and operon populations.</title>
        <authorList>
            <person name="Satou Y."/>
            <person name="Mineta K."/>
            <person name="Ogasawara M."/>
            <person name="Sasakura Y."/>
            <person name="Shoguchi E."/>
            <person name="Ueno K."/>
            <person name="Yamada L."/>
            <person name="Matsumoto J."/>
            <person name="Wasserscheid J."/>
            <person name="Dewar K."/>
            <person name="Wiley G.B."/>
            <person name="Macmil S.L."/>
            <person name="Roe B.A."/>
            <person name="Zeller R.W."/>
            <person name="Hastings K.E."/>
            <person name="Lemaire P."/>
            <person name="Lindquist E."/>
            <person name="Endo T."/>
            <person name="Hotta K."/>
            <person name="Inaba K."/>
        </authorList>
    </citation>
    <scope>NUCLEOTIDE SEQUENCE [LARGE SCALE GENOMIC DNA]</scope>
    <source>
        <strain evidence="1">wild type</strain>
    </source>
</reference>
<dbReference type="HOGENOM" id="CLU_2866955_0_0_1"/>
<dbReference type="InParanoid" id="F6YQM2"/>
<keyword evidence="2" id="KW-1185">Reference proteome</keyword>
<name>F6YQM2_CIOIN</name>
<accession>F6YQM2</accession>
<dbReference type="Proteomes" id="UP000008144">
    <property type="component" value="Chromosome 1"/>
</dbReference>
<reference evidence="1" key="4">
    <citation type="submission" date="2025-09" db="UniProtKB">
        <authorList>
            <consortium name="Ensembl"/>
        </authorList>
    </citation>
    <scope>IDENTIFICATION</scope>
</reference>
<dbReference type="Ensembl" id="ENSCINT00000023400.2">
    <property type="protein sequence ID" value="ENSCINP00000023154.2"/>
    <property type="gene ID" value="ENSCING00000007000.3"/>
</dbReference>
<evidence type="ECO:0000313" key="2">
    <source>
        <dbReference type="Proteomes" id="UP000008144"/>
    </source>
</evidence>
<evidence type="ECO:0000313" key="1">
    <source>
        <dbReference type="Ensembl" id="ENSCINP00000023154.2"/>
    </source>
</evidence>
<dbReference type="EMBL" id="EAAA01000420">
    <property type="status" value="NOT_ANNOTATED_CDS"/>
    <property type="molecule type" value="Genomic_DNA"/>
</dbReference>
<organism evidence="1 2">
    <name type="scientific">Ciona intestinalis</name>
    <name type="common">Transparent sea squirt</name>
    <name type="synonym">Ascidia intestinalis</name>
    <dbReference type="NCBI Taxonomy" id="7719"/>
    <lineage>
        <taxon>Eukaryota</taxon>
        <taxon>Metazoa</taxon>
        <taxon>Chordata</taxon>
        <taxon>Tunicata</taxon>
        <taxon>Ascidiacea</taxon>
        <taxon>Phlebobranchia</taxon>
        <taxon>Cionidae</taxon>
        <taxon>Ciona</taxon>
    </lineage>
</organism>
<proteinExistence type="predicted"/>
<dbReference type="AlphaFoldDB" id="F6YQM2"/>
<reference evidence="2" key="1">
    <citation type="journal article" date="2002" name="Science">
        <title>The draft genome of Ciona intestinalis: insights into chordate and vertebrate origins.</title>
        <authorList>
            <person name="Dehal P."/>
            <person name="Satou Y."/>
            <person name="Campbell R.K."/>
            <person name="Chapman J."/>
            <person name="Degnan B."/>
            <person name="De Tomaso A."/>
            <person name="Davidson B."/>
            <person name="Di Gregorio A."/>
            <person name="Gelpke M."/>
            <person name="Goodstein D.M."/>
            <person name="Harafuji N."/>
            <person name="Hastings K.E."/>
            <person name="Ho I."/>
            <person name="Hotta K."/>
            <person name="Huang W."/>
            <person name="Kawashima T."/>
            <person name="Lemaire P."/>
            <person name="Martinez D."/>
            <person name="Meinertzhagen I.A."/>
            <person name="Necula S."/>
            <person name="Nonaka M."/>
            <person name="Putnam N."/>
            <person name="Rash S."/>
            <person name="Saiga H."/>
            <person name="Satake M."/>
            <person name="Terry A."/>
            <person name="Yamada L."/>
            <person name="Wang H.G."/>
            <person name="Awazu S."/>
            <person name="Azumi K."/>
            <person name="Boore J."/>
            <person name="Branno M."/>
            <person name="Chin-Bow S."/>
            <person name="DeSantis R."/>
            <person name="Doyle S."/>
            <person name="Francino P."/>
            <person name="Keys D.N."/>
            <person name="Haga S."/>
            <person name="Hayashi H."/>
            <person name="Hino K."/>
            <person name="Imai K.S."/>
            <person name="Inaba K."/>
            <person name="Kano S."/>
            <person name="Kobayashi K."/>
            <person name="Kobayashi M."/>
            <person name="Lee B.I."/>
            <person name="Makabe K.W."/>
            <person name="Manohar C."/>
            <person name="Matassi G."/>
            <person name="Medina M."/>
            <person name="Mochizuki Y."/>
            <person name="Mount S."/>
            <person name="Morishita T."/>
            <person name="Miura S."/>
            <person name="Nakayama A."/>
            <person name="Nishizaka S."/>
            <person name="Nomoto H."/>
            <person name="Ohta F."/>
            <person name="Oishi K."/>
            <person name="Rigoutsos I."/>
            <person name="Sano M."/>
            <person name="Sasaki A."/>
            <person name="Sasakura Y."/>
            <person name="Shoguchi E."/>
            <person name="Shin-i T."/>
            <person name="Spagnuolo A."/>
            <person name="Stainier D."/>
            <person name="Suzuki M.M."/>
            <person name="Tassy O."/>
            <person name="Takatori N."/>
            <person name="Tokuoka M."/>
            <person name="Yagi K."/>
            <person name="Yoshizaki F."/>
            <person name="Wada S."/>
            <person name="Zhang C."/>
            <person name="Hyatt P.D."/>
            <person name="Larimer F."/>
            <person name="Detter C."/>
            <person name="Doggett N."/>
            <person name="Glavina T."/>
            <person name="Hawkins T."/>
            <person name="Richardson P."/>
            <person name="Lucas S."/>
            <person name="Kohara Y."/>
            <person name="Levine M."/>
            <person name="Satoh N."/>
            <person name="Rokhsar D.S."/>
        </authorList>
    </citation>
    <scope>NUCLEOTIDE SEQUENCE [LARGE SCALE GENOMIC DNA]</scope>
</reference>
<reference evidence="1" key="3">
    <citation type="submission" date="2025-08" db="UniProtKB">
        <authorList>
            <consortium name="Ensembl"/>
        </authorList>
    </citation>
    <scope>IDENTIFICATION</scope>
</reference>
<protein>
    <submittedName>
        <fullName evidence="1">Uncharacterized protein</fullName>
    </submittedName>
</protein>
<sequence length="64" mass="6976">MKILSHIGQRYSVVTLTQTQQLLKPCKIQFKPDLSGFNLDPGEAGLLFGLKSLVAVLMQKAGTC</sequence>